<sequence>MLLDLNCILSGIWGADLSFHLDRLCSSGSEQRGQSRWRNIPAVVDVLQYIKLVDSSSLIRPLKAMSAGCDRVSCRVKLSNHATRSGQLQPLRRNFRFNAYDGKFRELAPGLRLPCCSYSNKQSDGNEESQSVLT</sequence>
<dbReference type="HOGENOM" id="CLU_1897116_0_0_1"/>
<keyword evidence="2" id="KW-1185">Reference proteome</keyword>
<name>M2ZDZ1_PSEFD</name>
<reference evidence="1 2" key="1">
    <citation type="journal article" date="2012" name="PLoS Pathog.">
        <title>Diverse lifestyles and strategies of plant pathogenesis encoded in the genomes of eighteen Dothideomycetes fungi.</title>
        <authorList>
            <person name="Ohm R.A."/>
            <person name="Feau N."/>
            <person name="Henrissat B."/>
            <person name="Schoch C.L."/>
            <person name="Horwitz B.A."/>
            <person name="Barry K.W."/>
            <person name="Condon B.J."/>
            <person name="Copeland A.C."/>
            <person name="Dhillon B."/>
            <person name="Glaser F."/>
            <person name="Hesse C.N."/>
            <person name="Kosti I."/>
            <person name="LaButti K."/>
            <person name="Lindquist E.A."/>
            <person name="Lucas S."/>
            <person name="Salamov A.A."/>
            <person name="Bradshaw R.E."/>
            <person name="Ciuffetti L."/>
            <person name="Hamelin R.C."/>
            <person name="Kema G.H.J."/>
            <person name="Lawrence C."/>
            <person name="Scott J.A."/>
            <person name="Spatafora J.W."/>
            <person name="Turgeon B.G."/>
            <person name="de Wit P.J.G.M."/>
            <person name="Zhong S."/>
            <person name="Goodwin S.B."/>
            <person name="Grigoriev I.V."/>
        </authorList>
    </citation>
    <scope>NUCLEOTIDE SEQUENCE [LARGE SCALE GENOMIC DNA]</scope>
    <source>
        <strain evidence="1 2">CIRAD86</strain>
    </source>
</reference>
<organism evidence="1 2">
    <name type="scientific">Pseudocercospora fijiensis (strain CIRAD86)</name>
    <name type="common">Black leaf streak disease fungus</name>
    <name type="synonym">Mycosphaerella fijiensis</name>
    <dbReference type="NCBI Taxonomy" id="383855"/>
    <lineage>
        <taxon>Eukaryota</taxon>
        <taxon>Fungi</taxon>
        <taxon>Dikarya</taxon>
        <taxon>Ascomycota</taxon>
        <taxon>Pezizomycotina</taxon>
        <taxon>Dothideomycetes</taxon>
        <taxon>Dothideomycetidae</taxon>
        <taxon>Mycosphaerellales</taxon>
        <taxon>Mycosphaerellaceae</taxon>
        <taxon>Pseudocercospora</taxon>
    </lineage>
</organism>
<dbReference type="AlphaFoldDB" id="M2ZDZ1"/>
<evidence type="ECO:0000313" key="1">
    <source>
        <dbReference type="EMBL" id="EME77324.1"/>
    </source>
</evidence>
<dbReference type="GeneID" id="19334227"/>
<gene>
    <name evidence="1" type="ORF">MYCFIDRAFT_179899</name>
</gene>
<evidence type="ECO:0000313" key="2">
    <source>
        <dbReference type="Proteomes" id="UP000016932"/>
    </source>
</evidence>
<dbReference type="RefSeq" id="XP_007932089.1">
    <property type="nucleotide sequence ID" value="XM_007933898.1"/>
</dbReference>
<dbReference type="EMBL" id="KB446566">
    <property type="protein sequence ID" value="EME77324.1"/>
    <property type="molecule type" value="Genomic_DNA"/>
</dbReference>
<accession>M2ZDZ1</accession>
<dbReference type="VEuPathDB" id="FungiDB:MYCFIDRAFT_179899"/>
<proteinExistence type="predicted"/>
<protein>
    <submittedName>
        <fullName evidence="1">Uncharacterized protein</fullName>
    </submittedName>
</protein>
<dbReference type="KEGG" id="pfj:MYCFIDRAFT_179899"/>
<dbReference type="Proteomes" id="UP000016932">
    <property type="component" value="Unassembled WGS sequence"/>
</dbReference>